<proteinExistence type="predicted"/>
<keyword evidence="3" id="KW-0853">WD repeat</keyword>
<dbReference type="Pfam" id="PF13925">
    <property type="entry name" value="Katanin_con80"/>
    <property type="match status" value="1"/>
</dbReference>
<feature type="region of interest" description="Disordered" evidence="6">
    <location>
        <begin position="143"/>
        <end position="203"/>
    </location>
</feature>
<feature type="compositionally biased region" description="Basic and acidic residues" evidence="6">
    <location>
        <begin position="172"/>
        <end position="193"/>
    </location>
</feature>
<accession>T1HB00</accession>
<dbReference type="InParanoid" id="T1HB00"/>
<evidence type="ECO:0000256" key="1">
    <source>
        <dbReference type="ARBA" id="ARBA00004245"/>
    </source>
</evidence>
<keyword evidence="2" id="KW-0963">Cytoplasm</keyword>
<dbReference type="InterPro" id="IPR001680">
    <property type="entry name" value="WD40_rpt"/>
</dbReference>
<dbReference type="PANTHER" id="PTHR19845">
    <property type="entry name" value="KATANIN P80 SUBUNIT"/>
    <property type="match status" value="1"/>
</dbReference>
<dbReference type="InterPro" id="IPR036322">
    <property type="entry name" value="WD40_repeat_dom_sf"/>
</dbReference>
<dbReference type="PANTHER" id="PTHR19845:SF0">
    <property type="entry name" value="KATANIN P80 WD40 REPEAT-CONTAINING SUBUNIT B1"/>
    <property type="match status" value="1"/>
</dbReference>
<feature type="compositionally biased region" description="Polar residues" evidence="6">
    <location>
        <begin position="143"/>
        <end position="171"/>
    </location>
</feature>
<dbReference type="Gene3D" id="2.130.10.10">
    <property type="entry name" value="YVTN repeat-like/Quinoprotein amine dehydrogenase"/>
    <property type="match status" value="1"/>
</dbReference>
<dbReference type="PROSITE" id="PS00678">
    <property type="entry name" value="WD_REPEATS_1"/>
    <property type="match status" value="1"/>
</dbReference>
<dbReference type="SUPFAM" id="SSF50978">
    <property type="entry name" value="WD40 repeat-like"/>
    <property type="match status" value="1"/>
</dbReference>
<comment type="subcellular location">
    <subcellularLocation>
        <location evidence="1">Cytoplasm</location>
        <location evidence="1">Cytoskeleton</location>
    </subcellularLocation>
</comment>
<evidence type="ECO:0000256" key="4">
    <source>
        <dbReference type="ARBA" id="ARBA00022737"/>
    </source>
</evidence>
<dbReference type="Pfam" id="PF00400">
    <property type="entry name" value="WD40"/>
    <property type="match status" value="3"/>
</dbReference>
<reference evidence="8" key="1">
    <citation type="submission" date="2015-05" db="UniProtKB">
        <authorList>
            <consortium name="EnsemblMetazoa"/>
        </authorList>
    </citation>
    <scope>IDENTIFICATION</scope>
</reference>
<sequence>MIESLSGHTTDIQCVRFGHTENQVCAGSYAGALKIWDLEAARLLRTLTGHKASIRAIEFHPYGDFITSGSSDTSVKLWDIRKKGCIFTYKGHTLAVNSLKFSPDGQWIASAGQEGIVKIGASFHLTNVSLWVVDTTLLVQNDTSVDGESSPVHTSPFSHGNSLRKSFNKQKPSPEAKKSLTVKTIEESERSETDPEDETVPEIPNVNDYRAIFQPSRSFEKYELICCRFGPIRGICDGGLEDEDLELAPQTMYGSPPPQVQLFSTPDDDSFSQALAMFAVPSSPPRNVVKPIATSGTDGGGPPPLIRQHSKSPDPREPVRRHSTSREPQDLSDHESEFPIKLSSIHHSVSESNIPRSAIAASNTVHQRANSKQNMRNSSNSNTLGKTALRETKSDRGIQSIVTPTSTPMAASPALTDDFVPMTADRPSGLDIDDFLPKSYQKGLPFSQTVPDMSEAEVLSSIMRGHDSLMAILESRARNLQIVYSLWENKDLKSAVDAAVTMNDNSVIVDFLGVITHKP</sequence>
<evidence type="ECO:0000256" key="6">
    <source>
        <dbReference type="SAM" id="MobiDB-lite"/>
    </source>
</evidence>
<dbReference type="PROSITE" id="PS50082">
    <property type="entry name" value="WD_REPEATS_2"/>
    <property type="match status" value="3"/>
</dbReference>
<dbReference type="AlphaFoldDB" id="T1HB00"/>
<dbReference type="STRING" id="13249.T1HB00"/>
<dbReference type="GO" id="GO:0008352">
    <property type="term" value="C:katanin complex"/>
    <property type="evidence" value="ECO:0007669"/>
    <property type="project" value="TreeGrafter"/>
</dbReference>
<dbReference type="GO" id="GO:0007019">
    <property type="term" value="P:microtubule depolymerization"/>
    <property type="evidence" value="ECO:0007669"/>
    <property type="project" value="TreeGrafter"/>
</dbReference>
<evidence type="ECO:0000313" key="8">
    <source>
        <dbReference type="EnsemblMetazoa" id="RPRC001206-PA"/>
    </source>
</evidence>
<feature type="region of interest" description="Disordered" evidence="6">
    <location>
        <begin position="362"/>
        <end position="394"/>
    </location>
</feature>
<organism evidence="8 9">
    <name type="scientific">Rhodnius prolixus</name>
    <name type="common">Triatomid bug</name>
    <dbReference type="NCBI Taxonomy" id="13249"/>
    <lineage>
        <taxon>Eukaryota</taxon>
        <taxon>Metazoa</taxon>
        <taxon>Ecdysozoa</taxon>
        <taxon>Arthropoda</taxon>
        <taxon>Hexapoda</taxon>
        <taxon>Insecta</taxon>
        <taxon>Pterygota</taxon>
        <taxon>Neoptera</taxon>
        <taxon>Paraneoptera</taxon>
        <taxon>Hemiptera</taxon>
        <taxon>Heteroptera</taxon>
        <taxon>Panheteroptera</taxon>
        <taxon>Cimicomorpha</taxon>
        <taxon>Reduviidae</taxon>
        <taxon>Triatominae</taxon>
        <taxon>Rhodnius</taxon>
    </lineage>
</organism>
<feature type="region of interest" description="Disordered" evidence="6">
    <location>
        <begin position="282"/>
        <end position="337"/>
    </location>
</feature>
<evidence type="ECO:0000256" key="2">
    <source>
        <dbReference type="ARBA" id="ARBA00022490"/>
    </source>
</evidence>
<dbReference type="InterPro" id="IPR015943">
    <property type="entry name" value="WD40/YVTN_repeat-like_dom_sf"/>
</dbReference>
<dbReference type="SMART" id="SM00320">
    <property type="entry name" value="WD40"/>
    <property type="match status" value="3"/>
</dbReference>
<name>T1HB00_RHOPR</name>
<dbReference type="eggNOG" id="KOG0267">
    <property type="taxonomic scope" value="Eukaryota"/>
</dbReference>
<keyword evidence="9" id="KW-1185">Reference proteome</keyword>
<dbReference type="HOGENOM" id="CLU_007811_3_0_1"/>
<dbReference type="EnsemblMetazoa" id="RPRC001206-RA">
    <property type="protein sequence ID" value="RPRC001206-PA"/>
    <property type="gene ID" value="RPRC001206"/>
</dbReference>
<dbReference type="InterPro" id="IPR028021">
    <property type="entry name" value="Katanin_C-terminal"/>
</dbReference>
<keyword evidence="4" id="KW-0677">Repeat</keyword>
<evidence type="ECO:0000256" key="3">
    <source>
        <dbReference type="ARBA" id="ARBA00022574"/>
    </source>
</evidence>
<dbReference type="VEuPathDB" id="VectorBase:RPRC001206"/>
<dbReference type="InterPro" id="IPR019775">
    <property type="entry name" value="WD40_repeat_CS"/>
</dbReference>
<dbReference type="EMBL" id="ACPB03012952">
    <property type="status" value="NOT_ANNOTATED_CDS"/>
    <property type="molecule type" value="Genomic_DNA"/>
</dbReference>
<dbReference type="GO" id="GO:0008017">
    <property type="term" value="F:microtubule binding"/>
    <property type="evidence" value="ECO:0007669"/>
    <property type="project" value="InterPro"/>
</dbReference>
<dbReference type="PROSITE" id="PS50294">
    <property type="entry name" value="WD_REPEATS_REGION"/>
    <property type="match status" value="3"/>
</dbReference>
<dbReference type="Proteomes" id="UP000015103">
    <property type="component" value="Unassembled WGS sequence"/>
</dbReference>
<feature type="compositionally biased region" description="Basic and acidic residues" evidence="6">
    <location>
        <begin position="311"/>
        <end position="337"/>
    </location>
</feature>
<feature type="domain" description="Katanin p80 subunit C-terminal" evidence="7">
    <location>
        <begin position="464"/>
        <end position="518"/>
    </location>
</feature>
<protein>
    <submittedName>
        <fullName evidence="8">WD_REPEATS_REGION domain-containing protein</fullName>
    </submittedName>
</protein>
<evidence type="ECO:0000256" key="5">
    <source>
        <dbReference type="ARBA" id="ARBA00023212"/>
    </source>
</evidence>
<feature type="compositionally biased region" description="Polar residues" evidence="6">
    <location>
        <begin position="362"/>
        <end position="385"/>
    </location>
</feature>
<keyword evidence="5" id="KW-0206">Cytoskeleton</keyword>
<evidence type="ECO:0000259" key="7">
    <source>
        <dbReference type="Pfam" id="PF13925"/>
    </source>
</evidence>
<evidence type="ECO:0000313" key="9">
    <source>
        <dbReference type="Proteomes" id="UP000015103"/>
    </source>
</evidence>